<dbReference type="PANTHER" id="PTHR37953">
    <property type="entry name" value="UPF0127 PROTEIN MJ1496"/>
    <property type="match status" value="1"/>
</dbReference>
<gene>
    <name evidence="1" type="ORF">GLE_0876</name>
</gene>
<proteinExistence type="predicted"/>
<name>A0A0S2DCK1_LYSEN</name>
<dbReference type="EMBL" id="CP013140">
    <property type="protein sequence ID" value="ALN56234.1"/>
    <property type="molecule type" value="Genomic_DNA"/>
</dbReference>
<dbReference type="PANTHER" id="PTHR37953:SF1">
    <property type="entry name" value="UPF0127 PROTEIN MJ1496"/>
    <property type="match status" value="1"/>
</dbReference>
<dbReference type="InterPro" id="IPR038695">
    <property type="entry name" value="Saro_0823-like_sf"/>
</dbReference>
<evidence type="ECO:0000313" key="2">
    <source>
        <dbReference type="Proteomes" id="UP000061569"/>
    </source>
</evidence>
<dbReference type="Pfam" id="PF02643">
    <property type="entry name" value="DUF192"/>
    <property type="match status" value="1"/>
</dbReference>
<accession>A0A0S2DCK1</accession>
<dbReference type="RefSeq" id="WP_057946363.1">
    <property type="nucleotide sequence ID" value="NZ_CP067396.1"/>
</dbReference>
<organism evidence="1 2">
    <name type="scientific">Lysobacter enzymogenes</name>
    <dbReference type="NCBI Taxonomy" id="69"/>
    <lineage>
        <taxon>Bacteria</taxon>
        <taxon>Pseudomonadati</taxon>
        <taxon>Pseudomonadota</taxon>
        <taxon>Gammaproteobacteria</taxon>
        <taxon>Lysobacterales</taxon>
        <taxon>Lysobacteraceae</taxon>
        <taxon>Lysobacter</taxon>
    </lineage>
</organism>
<dbReference type="PATRIC" id="fig|69.6.peg.865"/>
<dbReference type="AlphaFoldDB" id="A0A0S2DCK1"/>
<dbReference type="KEGG" id="lez:GLE_0876"/>
<sequence>MSKASALLVCCLLGLAGCAASEGRSWVEVGGERFQVEVAKTREERARGLMFRDRMPAGDGMVFVHDSEDLQAYWMKNTKIPLDILYFDARRRLVSQQRNVPPCSAGDRCPPYPSEAPAKYVLELNGGQAEKLKLETGAEMKFGPGIE</sequence>
<dbReference type="OrthoDB" id="5526466at2"/>
<dbReference type="Gene3D" id="2.60.120.1140">
    <property type="entry name" value="Protein of unknown function DUF192"/>
    <property type="match status" value="1"/>
</dbReference>
<dbReference type="InterPro" id="IPR003795">
    <property type="entry name" value="DUF192"/>
</dbReference>
<dbReference type="Proteomes" id="UP000061569">
    <property type="component" value="Chromosome"/>
</dbReference>
<protein>
    <submittedName>
        <fullName evidence="1">Uncharacterized protein</fullName>
    </submittedName>
</protein>
<reference evidence="1 2" key="1">
    <citation type="submission" date="2015-11" db="EMBL/GenBank/DDBJ databases">
        <title>Genome sequences of Lysobacter enzymogenes strain C3 and Lysobacter antibioticus ATCC 29479.</title>
        <authorList>
            <person name="Kobayashi D.Y."/>
        </authorList>
    </citation>
    <scope>NUCLEOTIDE SEQUENCE [LARGE SCALE GENOMIC DNA]</scope>
    <source>
        <strain evidence="1 2">C3</strain>
    </source>
</reference>
<evidence type="ECO:0000313" key="1">
    <source>
        <dbReference type="EMBL" id="ALN56234.1"/>
    </source>
</evidence>
<dbReference type="PROSITE" id="PS51257">
    <property type="entry name" value="PROKAR_LIPOPROTEIN"/>
    <property type="match status" value="1"/>
</dbReference>